<organism evidence="2 3">
    <name type="scientific">Lactiplantibacillus plantarum subsp. plantarum</name>
    <dbReference type="NCBI Taxonomy" id="337330"/>
    <lineage>
        <taxon>Bacteria</taxon>
        <taxon>Bacillati</taxon>
        <taxon>Bacillota</taxon>
        <taxon>Bacilli</taxon>
        <taxon>Lactobacillales</taxon>
        <taxon>Lactobacillaceae</taxon>
        <taxon>Lactiplantibacillus</taxon>
    </lineage>
</organism>
<evidence type="ECO:0000313" key="3">
    <source>
        <dbReference type="Proteomes" id="UP000236990"/>
    </source>
</evidence>
<evidence type="ECO:0000256" key="1">
    <source>
        <dbReference type="SAM" id="Phobius"/>
    </source>
</evidence>
<keyword evidence="1" id="KW-1133">Transmembrane helix</keyword>
<reference evidence="2 3" key="1">
    <citation type="submission" date="2017-06" db="EMBL/GenBank/DDBJ databases">
        <title>Genome sequence of Lactobacillus plantarum subsp. plantarum strain SRCM101258.</title>
        <authorList>
            <person name="Cho S.H."/>
        </authorList>
    </citation>
    <scope>NUCLEOTIDE SEQUENCE [LARGE SCALE GENOMIC DNA]</scope>
    <source>
        <strain evidence="2 3">SRCM101258</strain>
    </source>
</reference>
<proteinExistence type="predicted"/>
<sequence length="117" mass="12882">MIQKTRAELKTEIKQLFKGRWKDAILLCIIISLLTIFGVMANYSDRVSSGSSTTDDTTFKQLGTLTGSDYIVDFSCNSWVFTGSSWCLAGRSNLSDWDELCDVGLGPTTRTPDPSGQ</sequence>
<dbReference type="Proteomes" id="UP000236990">
    <property type="component" value="Unassembled WGS sequence"/>
</dbReference>
<name>A0A2S3U5N5_LACPN</name>
<keyword evidence="1" id="KW-0472">Membrane</keyword>
<feature type="transmembrane region" description="Helical" evidence="1">
    <location>
        <begin position="24"/>
        <end position="43"/>
    </location>
</feature>
<gene>
    <name evidence="2" type="ORF">S101258_01877</name>
</gene>
<accession>A0A2S3U5N5</accession>
<dbReference type="EMBL" id="NKCZ01000107">
    <property type="protein sequence ID" value="POD83924.1"/>
    <property type="molecule type" value="Genomic_DNA"/>
</dbReference>
<keyword evidence="1" id="KW-0812">Transmembrane</keyword>
<evidence type="ECO:0000313" key="2">
    <source>
        <dbReference type="EMBL" id="POD83924.1"/>
    </source>
</evidence>
<dbReference type="AlphaFoldDB" id="A0A2S3U5N5"/>
<protein>
    <submittedName>
        <fullName evidence="2">Uncharacterized protein</fullName>
    </submittedName>
</protein>
<comment type="caution">
    <text evidence="2">The sequence shown here is derived from an EMBL/GenBank/DDBJ whole genome shotgun (WGS) entry which is preliminary data.</text>
</comment>